<proteinExistence type="predicted"/>
<protein>
    <submittedName>
        <fullName evidence="1">Uncharacterized protein</fullName>
    </submittedName>
</protein>
<evidence type="ECO:0000313" key="1">
    <source>
        <dbReference type="EMBL" id="APH15465.1"/>
    </source>
</evidence>
<evidence type="ECO:0000313" key="2">
    <source>
        <dbReference type="Proteomes" id="UP000182204"/>
    </source>
</evidence>
<gene>
    <name evidence="1" type="ORF">NPD5_289</name>
</gene>
<dbReference type="RefSeq" id="WP_236905668.1">
    <property type="nucleotide sequence ID" value="NZ_CP013242.1"/>
</dbReference>
<dbReference type="AlphaFoldDB" id="A0A1J1D2K5"/>
<accession>A0A1J1D2K5</accession>
<organism evidence="1 2">
    <name type="scientific">Clostridium sporogenes</name>
    <dbReference type="NCBI Taxonomy" id="1509"/>
    <lineage>
        <taxon>Bacteria</taxon>
        <taxon>Bacillati</taxon>
        <taxon>Bacillota</taxon>
        <taxon>Clostridia</taxon>
        <taxon>Eubacteriales</taxon>
        <taxon>Clostridiaceae</taxon>
        <taxon>Clostridium</taxon>
    </lineage>
</organism>
<reference evidence="1 2" key="1">
    <citation type="submission" date="2015-11" db="EMBL/GenBank/DDBJ databases">
        <authorList>
            <person name="Hill K.K."/>
            <person name="Shirey T.B."/>
            <person name="Raphael B."/>
            <person name="Daligault H.E."/>
            <person name="Davenport K.W."/>
            <person name="Bruce D.C."/>
            <person name="Foley B.T."/>
            <person name="Johnson S.L."/>
        </authorList>
    </citation>
    <scope>NUCLEOTIDE SEQUENCE [LARGE SCALE GENOMIC DNA]</scope>
    <source>
        <strain evidence="1 2">CDC_1632</strain>
    </source>
</reference>
<dbReference type="EMBL" id="CP013243">
    <property type="protein sequence ID" value="APH15465.1"/>
    <property type="molecule type" value="Genomic_DNA"/>
</dbReference>
<name>A0A1J1D2K5_CLOSG</name>
<sequence length="156" mass="17477">MNLKIGDLIPLQGLTKEDKKKLVDIVNKAEANQSTIKTNIINTLNNKIGSNLRTDNSWIDVVNAISNATGSKRYISGTAITDSRGHIVVSDIPFQPRLVYVNIHENKFYMFRDASITQSSGFFSSNIYSNCSMGPNNFDINIHWTSGENVTWEAYE</sequence>
<dbReference type="Proteomes" id="UP000182204">
    <property type="component" value="Chromosome"/>
</dbReference>